<protein>
    <submittedName>
        <fullName evidence="1">Predicted protein</fullName>
    </submittedName>
</protein>
<dbReference type="Pfam" id="PF00023">
    <property type="entry name" value="Ank"/>
    <property type="match status" value="1"/>
</dbReference>
<reference evidence="1 2" key="1">
    <citation type="journal article" date="2009" name="Science">
        <title>Green evolution and dynamic adaptations revealed by genomes of the marine picoeukaryotes Micromonas.</title>
        <authorList>
            <person name="Worden A.Z."/>
            <person name="Lee J.H."/>
            <person name="Mock T."/>
            <person name="Rouze P."/>
            <person name="Simmons M.P."/>
            <person name="Aerts A.L."/>
            <person name="Allen A.E."/>
            <person name="Cuvelier M.L."/>
            <person name="Derelle E."/>
            <person name="Everett M.V."/>
            <person name="Foulon E."/>
            <person name="Grimwood J."/>
            <person name="Gundlach H."/>
            <person name="Henrissat B."/>
            <person name="Napoli C."/>
            <person name="McDonald S.M."/>
            <person name="Parker M.S."/>
            <person name="Rombauts S."/>
            <person name="Salamov A."/>
            <person name="Von Dassow P."/>
            <person name="Badger J.H."/>
            <person name="Coutinho P.M."/>
            <person name="Demir E."/>
            <person name="Dubchak I."/>
            <person name="Gentemann C."/>
            <person name="Eikrem W."/>
            <person name="Gready J.E."/>
            <person name="John U."/>
            <person name="Lanier W."/>
            <person name="Lindquist E.A."/>
            <person name="Lucas S."/>
            <person name="Mayer K.F."/>
            <person name="Moreau H."/>
            <person name="Not F."/>
            <person name="Otillar R."/>
            <person name="Panaud O."/>
            <person name="Pangilinan J."/>
            <person name="Paulsen I."/>
            <person name="Piegu B."/>
            <person name="Poliakov A."/>
            <person name="Robbens S."/>
            <person name="Schmutz J."/>
            <person name="Toulza E."/>
            <person name="Wyss T."/>
            <person name="Zelensky A."/>
            <person name="Zhou K."/>
            <person name="Armbrust E.V."/>
            <person name="Bhattacharya D."/>
            <person name="Goodenough U.W."/>
            <person name="Van de Peer Y."/>
            <person name="Grigoriev I.V."/>
        </authorList>
    </citation>
    <scope>NUCLEOTIDE SEQUENCE [LARGE SCALE GENOMIC DNA]</scope>
    <source>
        <strain evidence="1 2">CCMP1545</strain>
    </source>
</reference>
<dbReference type="InterPro" id="IPR036770">
    <property type="entry name" value="Ankyrin_rpt-contain_sf"/>
</dbReference>
<keyword evidence="2" id="KW-1185">Reference proteome</keyword>
<dbReference type="EMBL" id="GG663747">
    <property type="protein sequence ID" value="EEH52894.1"/>
    <property type="molecule type" value="Genomic_DNA"/>
</dbReference>
<dbReference type="GeneID" id="9688192"/>
<dbReference type="PANTHER" id="PTHR46586:SF3">
    <property type="entry name" value="ANKYRIN REPEAT-CONTAINING PROTEIN"/>
    <property type="match status" value="1"/>
</dbReference>
<dbReference type="SUPFAM" id="SSF48403">
    <property type="entry name" value="Ankyrin repeat"/>
    <property type="match status" value="1"/>
</dbReference>
<dbReference type="eggNOG" id="ENOG502RZCC">
    <property type="taxonomic scope" value="Eukaryota"/>
</dbReference>
<evidence type="ECO:0000313" key="2">
    <source>
        <dbReference type="Proteomes" id="UP000001876"/>
    </source>
</evidence>
<dbReference type="InterPro" id="IPR052050">
    <property type="entry name" value="SecEffector_AnkRepeat"/>
</dbReference>
<sequence length="217" mass="24414">MSRLSGPWGPLGTITQTEVSPYFGHSTFKYHFDPCQAAAKNGHLEVIRWLLANKCPWDVTTVGNGAAKHGHLKVLQFAIEKGFHPDESTCAAVASKGNLRMLKWLRKQNCPWNRETCDQAANKGHLFVLQWAAENGCPVDATTTQAAASGVHLEPLRWLVERGCPWNVEICNSIVDRWKCLNNPKHVEKIKEWMYWRLAKERGCPERDVPARTDAAA</sequence>
<dbReference type="Pfam" id="PF13637">
    <property type="entry name" value="Ank_4"/>
    <property type="match status" value="1"/>
</dbReference>
<dbReference type="KEGG" id="mpp:MICPUCDRAFT_66696"/>
<dbReference type="OrthoDB" id="545589at2759"/>
<dbReference type="RefSeq" id="XP_003062955.1">
    <property type="nucleotide sequence ID" value="XM_003062909.1"/>
</dbReference>
<evidence type="ECO:0000313" key="1">
    <source>
        <dbReference type="EMBL" id="EEH52894.1"/>
    </source>
</evidence>
<dbReference type="SUPFAM" id="SSF140860">
    <property type="entry name" value="Pseudo ankyrin repeat-like"/>
    <property type="match status" value="1"/>
</dbReference>
<name>C1N486_MICPC</name>
<gene>
    <name evidence="1" type="ORF">MICPUCDRAFT_66696</name>
</gene>
<dbReference type="Proteomes" id="UP000001876">
    <property type="component" value="Unassembled WGS sequence"/>
</dbReference>
<dbReference type="InterPro" id="IPR002110">
    <property type="entry name" value="Ankyrin_rpt"/>
</dbReference>
<organism evidence="2">
    <name type="scientific">Micromonas pusilla (strain CCMP1545)</name>
    <name type="common">Picoplanktonic green alga</name>
    <dbReference type="NCBI Taxonomy" id="564608"/>
    <lineage>
        <taxon>Eukaryota</taxon>
        <taxon>Viridiplantae</taxon>
        <taxon>Chlorophyta</taxon>
        <taxon>Mamiellophyceae</taxon>
        <taxon>Mamiellales</taxon>
        <taxon>Mamiellaceae</taxon>
        <taxon>Micromonas</taxon>
    </lineage>
</organism>
<accession>C1N486</accession>
<dbReference type="Gene3D" id="1.25.40.20">
    <property type="entry name" value="Ankyrin repeat-containing domain"/>
    <property type="match status" value="1"/>
</dbReference>
<proteinExistence type="predicted"/>
<dbReference type="AlphaFoldDB" id="C1N486"/>
<dbReference type="PANTHER" id="PTHR46586">
    <property type="entry name" value="ANKYRIN REPEAT-CONTAINING PROTEIN"/>
    <property type="match status" value="1"/>
</dbReference>